<evidence type="ECO:0000256" key="5">
    <source>
        <dbReference type="ARBA" id="ARBA00023288"/>
    </source>
</evidence>
<dbReference type="Gene3D" id="3.40.190.10">
    <property type="entry name" value="Periplasmic binding protein-like II"/>
    <property type="match status" value="2"/>
</dbReference>
<protein>
    <recommendedName>
        <fullName evidence="6">Lipoprotein</fullName>
    </recommendedName>
</protein>
<keyword evidence="3" id="KW-0472">Membrane</keyword>
<dbReference type="PROSITE" id="PS51257">
    <property type="entry name" value="PROKAR_LIPOPROTEIN"/>
    <property type="match status" value="1"/>
</dbReference>
<keyword evidence="2 8" id="KW-0732">Signal</keyword>
<evidence type="ECO:0000256" key="8">
    <source>
        <dbReference type="SAM" id="SignalP"/>
    </source>
</evidence>
<evidence type="ECO:0000256" key="1">
    <source>
        <dbReference type="ARBA" id="ARBA00004635"/>
    </source>
</evidence>
<dbReference type="GO" id="GO:0016020">
    <property type="term" value="C:membrane"/>
    <property type="evidence" value="ECO:0007669"/>
    <property type="project" value="UniProtKB-SubCell"/>
</dbReference>
<evidence type="ECO:0000256" key="4">
    <source>
        <dbReference type="ARBA" id="ARBA00023139"/>
    </source>
</evidence>
<organism evidence="9 10">
    <name type="scientific">Furfurilactobacillus rossiae DSM 15814</name>
    <dbReference type="NCBI Taxonomy" id="1114972"/>
    <lineage>
        <taxon>Bacteria</taxon>
        <taxon>Bacillati</taxon>
        <taxon>Bacillota</taxon>
        <taxon>Bacilli</taxon>
        <taxon>Lactobacillales</taxon>
        <taxon>Lactobacillaceae</taxon>
        <taxon>Furfurilactobacillus</taxon>
    </lineage>
</organism>
<gene>
    <name evidence="9" type="ORF">FD35_GL002395</name>
</gene>
<evidence type="ECO:0000313" key="9">
    <source>
        <dbReference type="EMBL" id="KRL55863.1"/>
    </source>
</evidence>
<evidence type="ECO:0000313" key="10">
    <source>
        <dbReference type="Proteomes" id="UP000051999"/>
    </source>
</evidence>
<dbReference type="EMBL" id="AZFF01000006">
    <property type="protein sequence ID" value="KRL55863.1"/>
    <property type="molecule type" value="Genomic_DNA"/>
</dbReference>
<accession>A0A0R1RG61</accession>
<dbReference type="InterPro" id="IPR004872">
    <property type="entry name" value="Lipoprotein_NlpA"/>
</dbReference>
<dbReference type="PIRSF" id="PIRSF002854">
    <property type="entry name" value="MetQ"/>
    <property type="match status" value="1"/>
</dbReference>
<dbReference type="SUPFAM" id="SSF53850">
    <property type="entry name" value="Periplasmic binding protein-like II"/>
    <property type="match status" value="1"/>
</dbReference>
<keyword evidence="5 6" id="KW-0449">Lipoprotein</keyword>
<dbReference type="PANTHER" id="PTHR30429">
    <property type="entry name" value="D-METHIONINE-BINDING LIPOPROTEIN METQ"/>
    <property type="match status" value="1"/>
</dbReference>
<dbReference type="PANTHER" id="PTHR30429:SF0">
    <property type="entry name" value="METHIONINE-BINDING LIPOPROTEIN METQ"/>
    <property type="match status" value="1"/>
</dbReference>
<name>A0A0R1RG61_9LACO</name>
<proteinExistence type="inferred from homology"/>
<dbReference type="AlphaFoldDB" id="A0A0R1RG61"/>
<dbReference type="OrthoDB" id="9812878at2"/>
<comment type="similarity">
    <text evidence="6">Belongs to the nlpA lipoprotein family.</text>
</comment>
<dbReference type="eggNOG" id="COG1464">
    <property type="taxonomic scope" value="Bacteria"/>
</dbReference>
<keyword evidence="10" id="KW-1185">Reference proteome</keyword>
<dbReference type="Proteomes" id="UP000051999">
    <property type="component" value="Unassembled WGS sequence"/>
</dbReference>
<comment type="subcellular location">
    <subcellularLocation>
        <location evidence="1">Membrane</location>
        <topology evidence="1">Lipid-anchor</topology>
    </subcellularLocation>
</comment>
<evidence type="ECO:0000256" key="3">
    <source>
        <dbReference type="ARBA" id="ARBA00023136"/>
    </source>
</evidence>
<evidence type="ECO:0000256" key="7">
    <source>
        <dbReference type="PIRSR" id="PIRSR002854-1"/>
    </source>
</evidence>
<dbReference type="Pfam" id="PF03180">
    <property type="entry name" value="Lipoprotein_9"/>
    <property type="match status" value="1"/>
</dbReference>
<reference evidence="9 10" key="1">
    <citation type="journal article" date="2015" name="Genome Announc.">
        <title>Expanding the biotechnology potential of lactobacilli through comparative genomics of 213 strains and associated genera.</title>
        <authorList>
            <person name="Sun Z."/>
            <person name="Harris H.M."/>
            <person name="McCann A."/>
            <person name="Guo C."/>
            <person name="Argimon S."/>
            <person name="Zhang W."/>
            <person name="Yang X."/>
            <person name="Jeffery I.B."/>
            <person name="Cooney J.C."/>
            <person name="Kagawa T.F."/>
            <person name="Liu W."/>
            <person name="Song Y."/>
            <person name="Salvetti E."/>
            <person name="Wrobel A."/>
            <person name="Rasinkangas P."/>
            <person name="Parkhill J."/>
            <person name="Rea M.C."/>
            <person name="O'Sullivan O."/>
            <person name="Ritari J."/>
            <person name="Douillard F.P."/>
            <person name="Paul Ross R."/>
            <person name="Yang R."/>
            <person name="Briner A.E."/>
            <person name="Felis G.E."/>
            <person name="de Vos W.M."/>
            <person name="Barrangou R."/>
            <person name="Klaenhammer T.R."/>
            <person name="Caufield P.W."/>
            <person name="Cui Y."/>
            <person name="Zhang H."/>
            <person name="O'Toole P.W."/>
        </authorList>
    </citation>
    <scope>NUCLEOTIDE SEQUENCE [LARGE SCALE GENOMIC DNA]</scope>
    <source>
        <strain evidence="9 10">DSM 15814</strain>
    </source>
</reference>
<dbReference type="STRING" id="1114972.FD35_GL002395"/>
<comment type="caution">
    <text evidence="9">The sequence shown here is derived from an EMBL/GenBank/DDBJ whole genome shotgun (WGS) entry which is preliminary data.</text>
</comment>
<dbReference type="PATRIC" id="fig|1114972.6.peg.2458"/>
<evidence type="ECO:0000256" key="6">
    <source>
        <dbReference type="PIRNR" id="PIRNR002854"/>
    </source>
</evidence>
<evidence type="ECO:0000256" key="2">
    <source>
        <dbReference type="ARBA" id="ARBA00022729"/>
    </source>
</evidence>
<feature type="lipid moiety-binding region" description="S-diacylglycerol cysteine" evidence="7">
    <location>
        <position position="24"/>
    </location>
</feature>
<sequence length="267" mass="29020">MKKTGRLLAALGITFGLALTLAGCGKSSNKTVKVGVVGDQDAAIWKAVGKETEKKDHITLKIVNFTDYTQPNAALSDHSVDINAFQSLNFQDAWNKAHHTNIVAIGNTYFQPLALYSNKLKKLSEIKRGAQIAIPNDAANETRALVLLKRAGFIKLNKASLPTTKDVTENRLGLKFTTVDAAQTARSLSSADAAVVNGNYASAAKLSLKDALYAEHLKTGGQYINVISTLKKDKNNATYKKIVKAYQTEATKQNLKKYYKGNTLSAW</sequence>
<feature type="signal peptide" evidence="8">
    <location>
        <begin position="1"/>
        <end position="22"/>
    </location>
</feature>
<feature type="chain" id="PRO_5038857269" description="Lipoprotein" evidence="8">
    <location>
        <begin position="23"/>
        <end position="267"/>
    </location>
</feature>
<dbReference type="RefSeq" id="WP_017261361.1">
    <property type="nucleotide sequence ID" value="NZ_AUAW01000008.1"/>
</dbReference>
<keyword evidence="4" id="KW-0564">Palmitate</keyword>